<dbReference type="Proteomes" id="UP000014216">
    <property type="component" value="Unassembled WGS sequence"/>
</dbReference>
<evidence type="ECO:0000256" key="10">
    <source>
        <dbReference type="ARBA" id="ARBA00034269"/>
    </source>
</evidence>
<comment type="subcellular location">
    <subcellularLocation>
        <location evidence="1">Cell membrane</location>
        <topology evidence="1">Multi-pass membrane protein</topology>
    </subcellularLocation>
    <subcellularLocation>
        <location evidence="12">Membrane</location>
        <topology evidence="12">Multi-pass membrane protein</topology>
    </subcellularLocation>
</comment>
<keyword evidence="3 12" id="KW-0813">Transport</keyword>
<dbReference type="AlphaFoldDB" id="S0FT95"/>
<evidence type="ECO:0000256" key="6">
    <source>
        <dbReference type="ARBA" id="ARBA00022842"/>
    </source>
</evidence>
<keyword evidence="4 12" id="KW-1003">Cell membrane</keyword>
<keyword evidence="14" id="KW-1185">Reference proteome</keyword>
<evidence type="ECO:0000256" key="9">
    <source>
        <dbReference type="ARBA" id="ARBA00023136"/>
    </source>
</evidence>
<evidence type="ECO:0000256" key="3">
    <source>
        <dbReference type="ARBA" id="ARBA00022448"/>
    </source>
</evidence>
<comment type="caution">
    <text evidence="13">The sequence shown here is derived from an EMBL/GenBank/DDBJ whole genome shotgun (WGS) entry which is preliminary data.</text>
</comment>
<evidence type="ECO:0000256" key="11">
    <source>
        <dbReference type="ARBA" id="ARBA00045497"/>
    </source>
</evidence>
<dbReference type="Pfam" id="PF01544">
    <property type="entry name" value="CorA"/>
    <property type="match status" value="1"/>
</dbReference>
<dbReference type="Gene3D" id="1.20.58.340">
    <property type="entry name" value="Magnesium transport protein CorA, transmembrane region"/>
    <property type="match status" value="2"/>
</dbReference>
<feature type="transmembrane region" description="Helical" evidence="12">
    <location>
        <begin position="296"/>
        <end position="316"/>
    </location>
</feature>
<name>S0FT95_9BACT</name>
<comment type="catalytic activity">
    <reaction evidence="10">
        <text>Mg(2+)(in) = Mg(2+)(out)</text>
        <dbReference type="Rhea" id="RHEA:29827"/>
        <dbReference type="ChEBI" id="CHEBI:18420"/>
    </reaction>
</comment>
<dbReference type="InterPro" id="IPR045863">
    <property type="entry name" value="CorA_TM1_TM2"/>
</dbReference>
<evidence type="ECO:0000256" key="5">
    <source>
        <dbReference type="ARBA" id="ARBA00022692"/>
    </source>
</evidence>
<accession>S0FT95</accession>
<proteinExistence type="inferred from homology"/>
<evidence type="ECO:0000313" key="14">
    <source>
        <dbReference type="Proteomes" id="UP000014216"/>
    </source>
</evidence>
<keyword evidence="7 12" id="KW-1133">Transmembrane helix</keyword>
<keyword evidence="6 12" id="KW-0460">Magnesium</keyword>
<dbReference type="GO" id="GO:0000287">
    <property type="term" value="F:magnesium ion binding"/>
    <property type="evidence" value="ECO:0007669"/>
    <property type="project" value="TreeGrafter"/>
</dbReference>
<comment type="function">
    <text evidence="11">Mediates influx of magnesium ions. Alternates between open and closed states. Activated by low cytoplasmic Mg(2+) levels. Inactive when cytoplasmic Mg(2+) levels are high.</text>
</comment>
<dbReference type="GO" id="GO:0050897">
    <property type="term" value="F:cobalt ion binding"/>
    <property type="evidence" value="ECO:0007669"/>
    <property type="project" value="TreeGrafter"/>
</dbReference>
<dbReference type="PANTHER" id="PTHR46494">
    <property type="entry name" value="CORA FAMILY METAL ION TRANSPORTER (EUROFUNG)"/>
    <property type="match status" value="1"/>
</dbReference>
<evidence type="ECO:0000256" key="1">
    <source>
        <dbReference type="ARBA" id="ARBA00004651"/>
    </source>
</evidence>
<dbReference type="GO" id="GO:0005886">
    <property type="term" value="C:plasma membrane"/>
    <property type="evidence" value="ECO:0007669"/>
    <property type="project" value="UniProtKB-SubCell"/>
</dbReference>
<evidence type="ECO:0000256" key="12">
    <source>
        <dbReference type="RuleBase" id="RU362010"/>
    </source>
</evidence>
<dbReference type="OrthoDB" id="9803416at2"/>
<keyword evidence="9 12" id="KW-0472">Membrane</keyword>
<dbReference type="FunFam" id="1.20.58.340:FF:000004">
    <property type="entry name" value="Magnesium transport protein CorA"/>
    <property type="match status" value="1"/>
</dbReference>
<dbReference type="NCBIfam" id="TIGR00383">
    <property type="entry name" value="corA"/>
    <property type="match status" value="1"/>
</dbReference>
<dbReference type="InterPro" id="IPR045861">
    <property type="entry name" value="CorA_cytoplasmic_dom"/>
</dbReference>
<organism evidence="13 14">
    <name type="scientific">Desulfotignum phosphitoxidans DSM 13687</name>
    <dbReference type="NCBI Taxonomy" id="1286635"/>
    <lineage>
        <taxon>Bacteria</taxon>
        <taxon>Pseudomonadati</taxon>
        <taxon>Thermodesulfobacteriota</taxon>
        <taxon>Desulfobacteria</taxon>
        <taxon>Desulfobacterales</taxon>
        <taxon>Desulfobacteraceae</taxon>
        <taxon>Desulfotignum</taxon>
    </lineage>
</organism>
<dbReference type="GO" id="GO:0015087">
    <property type="term" value="F:cobalt ion transmembrane transporter activity"/>
    <property type="evidence" value="ECO:0007669"/>
    <property type="project" value="UniProtKB-UniRule"/>
</dbReference>
<dbReference type="GO" id="GO:0015095">
    <property type="term" value="F:magnesium ion transmembrane transporter activity"/>
    <property type="evidence" value="ECO:0007669"/>
    <property type="project" value="UniProtKB-UniRule"/>
</dbReference>
<feature type="transmembrane region" description="Helical" evidence="12">
    <location>
        <begin position="328"/>
        <end position="348"/>
    </location>
</feature>
<dbReference type="CDD" id="cd12828">
    <property type="entry name" value="TmCorA-like_1"/>
    <property type="match status" value="1"/>
</dbReference>
<dbReference type="PANTHER" id="PTHR46494:SF1">
    <property type="entry name" value="CORA FAMILY METAL ION TRANSPORTER (EUROFUNG)"/>
    <property type="match status" value="1"/>
</dbReference>
<dbReference type="SUPFAM" id="SSF143865">
    <property type="entry name" value="CorA soluble domain-like"/>
    <property type="match status" value="1"/>
</dbReference>
<dbReference type="SUPFAM" id="SSF144083">
    <property type="entry name" value="Magnesium transport protein CorA, transmembrane region"/>
    <property type="match status" value="1"/>
</dbReference>
<evidence type="ECO:0000256" key="2">
    <source>
        <dbReference type="ARBA" id="ARBA00009765"/>
    </source>
</evidence>
<dbReference type="InterPro" id="IPR002523">
    <property type="entry name" value="MgTranspt_CorA/ZnTranspt_ZntB"/>
</dbReference>
<protein>
    <recommendedName>
        <fullName evidence="12">Magnesium transport protein CorA</fullName>
    </recommendedName>
</protein>
<dbReference type="Gene3D" id="3.30.460.20">
    <property type="entry name" value="CorA soluble domain-like"/>
    <property type="match status" value="1"/>
</dbReference>
<dbReference type="RefSeq" id="WP_006967745.1">
    <property type="nucleotide sequence ID" value="NZ_APJX01000009.1"/>
</dbReference>
<dbReference type="PATRIC" id="fig|1286635.3.peg.3815"/>
<dbReference type="InterPro" id="IPR004488">
    <property type="entry name" value="Mg/Co-transport_prot_CorA"/>
</dbReference>
<sequence>MARFLKNREPVKGQSPGALVFVGTRKTDEIDIRVIDYDDHHLTDQAMVDIQDTLHYKTSESVTWININGLHDVDTIGRIGNAFDLHSLVMEDILNTGQRPKIDDYDDYLFIVLKMIRFDRQTGMVKNEQLSLVVGERFILTFQERPGDVFEPVRERIRRQKSRLRAGGTDYLAYALMDTVVENYISVIEHIGEQIEDLEEEILSDHDKKVMEKINRFKRETSYLKKSIRPAREAIFQLLRLESDLIHEKTLFFFKDLEDLIIHATEAIDTYRDLLTDQLNIYNSVTANKMNDIMKVLTIFAAIFIPLTFIAGIYGTNFDYLPELRYKYSYFIFWGVLVVIAGALLGYFKKKKWF</sequence>
<dbReference type="EMBL" id="APJX01000009">
    <property type="protein sequence ID" value="EMS78313.1"/>
    <property type="molecule type" value="Genomic_DNA"/>
</dbReference>
<keyword evidence="5 12" id="KW-0812">Transmembrane</keyword>
<evidence type="ECO:0000313" key="13">
    <source>
        <dbReference type="EMBL" id="EMS78313.1"/>
    </source>
</evidence>
<keyword evidence="8 12" id="KW-0406">Ion transport</keyword>
<gene>
    <name evidence="12 13" type="primary">corA</name>
    <name evidence="13" type="ORF">Dpo_9c01450</name>
</gene>
<evidence type="ECO:0000256" key="7">
    <source>
        <dbReference type="ARBA" id="ARBA00022989"/>
    </source>
</evidence>
<reference evidence="13 14" key="1">
    <citation type="journal article" date="2013" name="Genome Announc.">
        <title>Draft Genome Sequence of Desulfotignum phosphitoxidans DSM 13687 Strain FiPS-3.</title>
        <authorList>
            <person name="Poehlein A."/>
            <person name="Daniel R."/>
            <person name="Simeonova D.D."/>
        </authorList>
    </citation>
    <scope>NUCLEOTIDE SEQUENCE [LARGE SCALE GENOMIC DNA]</scope>
    <source>
        <strain evidence="13 14">DSM 13687</strain>
    </source>
</reference>
<evidence type="ECO:0000256" key="8">
    <source>
        <dbReference type="ARBA" id="ARBA00023065"/>
    </source>
</evidence>
<comment type="similarity">
    <text evidence="2 12">Belongs to the CorA metal ion transporter (MIT) (TC 1.A.35) family.</text>
</comment>
<evidence type="ECO:0000256" key="4">
    <source>
        <dbReference type="ARBA" id="ARBA00022475"/>
    </source>
</evidence>